<dbReference type="InterPro" id="IPR001347">
    <property type="entry name" value="SIS_dom"/>
</dbReference>
<keyword evidence="2" id="KW-0238">DNA-binding</keyword>
<dbReference type="InterPro" id="IPR047640">
    <property type="entry name" value="RpiR-like"/>
</dbReference>
<dbReference type="Pfam" id="PF01418">
    <property type="entry name" value="HTH_6"/>
    <property type="match status" value="1"/>
</dbReference>
<dbReference type="PROSITE" id="PS51071">
    <property type="entry name" value="HTH_RPIR"/>
    <property type="match status" value="1"/>
</dbReference>
<evidence type="ECO:0000256" key="1">
    <source>
        <dbReference type="ARBA" id="ARBA00023015"/>
    </source>
</evidence>
<dbReference type="PANTHER" id="PTHR30514:SF1">
    <property type="entry name" value="HTH-TYPE TRANSCRIPTIONAL REGULATOR HEXR-RELATED"/>
    <property type="match status" value="1"/>
</dbReference>
<feature type="domain" description="HTH rpiR-type" evidence="4">
    <location>
        <begin position="4"/>
        <end position="80"/>
    </location>
</feature>
<evidence type="ECO:0000313" key="7">
    <source>
        <dbReference type="Proteomes" id="UP000284676"/>
    </source>
</evidence>
<dbReference type="Proteomes" id="UP000284676">
    <property type="component" value="Unassembled WGS sequence"/>
</dbReference>
<comment type="caution">
    <text evidence="6">The sequence shown here is derived from an EMBL/GenBank/DDBJ whole genome shotgun (WGS) entry which is preliminary data.</text>
</comment>
<dbReference type="RefSeq" id="WP_118234459.1">
    <property type="nucleotide sequence ID" value="NZ_QRHL01000012.1"/>
</dbReference>
<evidence type="ECO:0000259" key="5">
    <source>
        <dbReference type="PROSITE" id="PS51464"/>
    </source>
</evidence>
<dbReference type="InterPro" id="IPR000281">
    <property type="entry name" value="HTH_RpiR"/>
</dbReference>
<dbReference type="Gene3D" id="3.40.50.10490">
    <property type="entry name" value="Glucose-6-phosphate isomerase like protein, domain 1"/>
    <property type="match status" value="1"/>
</dbReference>
<dbReference type="EMBL" id="QRHL01000012">
    <property type="protein sequence ID" value="RHF71783.1"/>
    <property type="molecule type" value="Genomic_DNA"/>
</dbReference>
<dbReference type="SUPFAM" id="SSF46689">
    <property type="entry name" value="Homeodomain-like"/>
    <property type="match status" value="1"/>
</dbReference>
<dbReference type="Gene3D" id="1.10.10.10">
    <property type="entry name" value="Winged helix-like DNA-binding domain superfamily/Winged helix DNA-binding domain"/>
    <property type="match status" value="1"/>
</dbReference>
<dbReference type="PROSITE" id="PS51464">
    <property type="entry name" value="SIS"/>
    <property type="match status" value="1"/>
</dbReference>
<organism evidence="6 7">
    <name type="scientific">Fusobacterium mortiferum</name>
    <dbReference type="NCBI Taxonomy" id="850"/>
    <lineage>
        <taxon>Bacteria</taxon>
        <taxon>Fusobacteriati</taxon>
        <taxon>Fusobacteriota</taxon>
        <taxon>Fusobacteriia</taxon>
        <taxon>Fusobacteriales</taxon>
        <taxon>Fusobacteriaceae</taxon>
        <taxon>Fusobacterium</taxon>
    </lineage>
</organism>
<dbReference type="PANTHER" id="PTHR30514">
    <property type="entry name" value="GLUCOKINASE"/>
    <property type="match status" value="1"/>
</dbReference>
<dbReference type="GO" id="GO:0003700">
    <property type="term" value="F:DNA-binding transcription factor activity"/>
    <property type="evidence" value="ECO:0007669"/>
    <property type="project" value="InterPro"/>
</dbReference>
<protein>
    <submittedName>
        <fullName evidence="6">MurR/RpiR family transcriptional regulator</fullName>
    </submittedName>
</protein>
<dbReference type="InterPro" id="IPR035472">
    <property type="entry name" value="RpiR-like_SIS"/>
</dbReference>
<sequence length="283" mass="32042">MNKKSKLFLLDQLLPSFSPAEQKIALFILENTFAVIDMTIEDMSEKIGTSVASISRFTKKIGFENFYLLKLGIAKEFVNSSNKTISLNVNKNSNATDIYTNVAKTNSAILEESIEYFNTDKMEEISEIILNANHIYLFAMGASGILAKESWYKFIRLGLKCSMIEDFHSQLLQASILDDTDVALIFSHSGINKDVLTLLEIINETPAYSIGITNYARTPFSQSVDICLFFSENSTPMDKVGFSSRIPQLIIIESLYRILSLKLGEKSKICQERYKRIFKKRSI</sequence>
<evidence type="ECO:0000259" key="4">
    <source>
        <dbReference type="PROSITE" id="PS51071"/>
    </source>
</evidence>
<proteinExistence type="predicted"/>
<dbReference type="CDD" id="cd05013">
    <property type="entry name" value="SIS_RpiR"/>
    <property type="match status" value="1"/>
</dbReference>
<dbReference type="InterPro" id="IPR009057">
    <property type="entry name" value="Homeodomain-like_sf"/>
</dbReference>
<evidence type="ECO:0000256" key="2">
    <source>
        <dbReference type="ARBA" id="ARBA00023125"/>
    </source>
</evidence>
<keyword evidence="3" id="KW-0804">Transcription</keyword>
<dbReference type="InterPro" id="IPR036388">
    <property type="entry name" value="WH-like_DNA-bd_sf"/>
</dbReference>
<dbReference type="SUPFAM" id="SSF53697">
    <property type="entry name" value="SIS domain"/>
    <property type="match status" value="1"/>
</dbReference>
<dbReference type="GO" id="GO:1901135">
    <property type="term" value="P:carbohydrate derivative metabolic process"/>
    <property type="evidence" value="ECO:0007669"/>
    <property type="project" value="InterPro"/>
</dbReference>
<feature type="domain" description="SIS" evidence="5">
    <location>
        <begin position="125"/>
        <end position="265"/>
    </location>
</feature>
<dbReference type="Pfam" id="PF01380">
    <property type="entry name" value="SIS"/>
    <property type="match status" value="1"/>
</dbReference>
<evidence type="ECO:0000256" key="3">
    <source>
        <dbReference type="ARBA" id="ARBA00023163"/>
    </source>
</evidence>
<keyword evidence="1" id="KW-0805">Transcription regulation</keyword>
<gene>
    <name evidence="6" type="ORF">DW663_07800</name>
</gene>
<dbReference type="GO" id="GO:0097367">
    <property type="term" value="F:carbohydrate derivative binding"/>
    <property type="evidence" value="ECO:0007669"/>
    <property type="project" value="InterPro"/>
</dbReference>
<evidence type="ECO:0000313" key="6">
    <source>
        <dbReference type="EMBL" id="RHF71783.1"/>
    </source>
</evidence>
<reference evidence="6 7" key="1">
    <citation type="submission" date="2018-08" db="EMBL/GenBank/DDBJ databases">
        <title>A genome reference for cultivated species of the human gut microbiota.</title>
        <authorList>
            <person name="Zou Y."/>
            <person name="Xue W."/>
            <person name="Luo G."/>
        </authorList>
    </citation>
    <scope>NUCLEOTIDE SEQUENCE [LARGE SCALE GENOMIC DNA]</scope>
    <source>
        <strain evidence="6 7">AM25-1</strain>
    </source>
</reference>
<dbReference type="InterPro" id="IPR046348">
    <property type="entry name" value="SIS_dom_sf"/>
</dbReference>
<name>A0A414PTB0_FUSMR</name>
<dbReference type="GO" id="GO:0003677">
    <property type="term" value="F:DNA binding"/>
    <property type="evidence" value="ECO:0007669"/>
    <property type="project" value="UniProtKB-KW"/>
</dbReference>
<dbReference type="AlphaFoldDB" id="A0A414PTB0"/>
<accession>A0A414PTB0</accession>